<evidence type="ECO:0000259" key="8">
    <source>
        <dbReference type="PROSITE" id="PS50109"/>
    </source>
</evidence>
<dbReference type="RefSeq" id="WP_009180769.1">
    <property type="nucleotide sequence ID" value="NZ_CM001368.1"/>
</dbReference>
<keyword evidence="13" id="KW-1185">Reference proteome</keyword>
<dbReference type="InterPro" id="IPR000014">
    <property type="entry name" value="PAS"/>
</dbReference>
<dbReference type="GO" id="GO:0005886">
    <property type="term" value="C:plasma membrane"/>
    <property type="evidence" value="ECO:0007669"/>
    <property type="project" value="TreeGrafter"/>
</dbReference>
<dbReference type="SMART" id="SM00388">
    <property type="entry name" value="HisKA"/>
    <property type="match status" value="1"/>
</dbReference>
<dbReference type="Gene3D" id="3.30.565.10">
    <property type="entry name" value="Histidine kinase-like ATPase, C-terminal domain"/>
    <property type="match status" value="1"/>
</dbReference>
<dbReference type="InterPro" id="IPR000700">
    <property type="entry name" value="PAS-assoc_C"/>
</dbReference>
<dbReference type="InterPro" id="IPR013767">
    <property type="entry name" value="PAS_fold"/>
</dbReference>
<keyword evidence="7" id="KW-0812">Transmembrane</keyword>
<dbReference type="PROSITE" id="PS50112">
    <property type="entry name" value="PAS"/>
    <property type="match status" value="1"/>
</dbReference>
<dbReference type="Pfam" id="PF00672">
    <property type="entry name" value="HAMP"/>
    <property type="match status" value="1"/>
</dbReference>
<keyword evidence="7" id="KW-0472">Membrane</keyword>
<keyword evidence="6 12" id="KW-0418">Kinase</keyword>
<dbReference type="Gene3D" id="6.10.340.10">
    <property type="match status" value="1"/>
</dbReference>
<dbReference type="Pfam" id="PF00512">
    <property type="entry name" value="HisKA"/>
    <property type="match status" value="1"/>
</dbReference>
<dbReference type="eggNOG" id="COG5002">
    <property type="taxonomic scope" value="Bacteria"/>
</dbReference>
<dbReference type="PROSITE" id="PS50113">
    <property type="entry name" value="PAC"/>
    <property type="match status" value="1"/>
</dbReference>
<dbReference type="Pfam" id="PF02518">
    <property type="entry name" value="HATPase_c"/>
    <property type="match status" value="1"/>
</dbReference>
<evidence type="ECO:0000256" key="1">
    <source>
        <dbReference type="ARBA" id="ARBA00000085"/>
    </source>
</evidence>
<feature type="transmembrane region" description="Helical" evidence="7">
    <location>
        <begin position="281"/>
        <end position="300"/>
    </location>
</feature>
<name>G7Q7Q6_9BACT</name>
<dbReference type="CDD" id="cd06225">
    <property type="entry name" value="HAMP"/>
    <property type="match status" value="1"/>
</dbReference>
<dbReference type="GO" id="GO:0000155">
    <property type="term" value="F:phosphorelay sensor kinase activity"/>
    <property type="evidence" value="ECO:0007669"/>
    <property type="project" value="InterPro"/>
</dbReference>
<dbReference type="SMART" id="SM00387">
    <property type="entry name" value="HATPase_c"/>
    <property type="match status" value="1"/>
</dbReference>
<dbReference type="Gene3D" id="3.30.450.20">
    <property type="entry name" value="PAS domain"/>
    <property type="match status" value="1"/>
</dbReference>
<dbReference type="SUPFAM" id="SSF55874">
    <property type="entry name" value="ATPase domain of HSP90 chaperone/DNA topoisomerase II/histidine kinase"/>
    <property type="match status" value="1"/>
</dbReference>
<evidence type="ECO:0000259" key="11">
    <source>
        <dbReference type="PROSITE" id="PS50885"/>
    </source>
</evidence>
<sequence>MYRSIKTQMFMGQLALVVLLTVALGGGVFHVAANILETKAREKIRLLAAGLAREAALVASHGEATLTLLTSSPQFEQFCQSHNPHLLQSLFDRYRAAFTSLAYVNPKGVREYAASGPGYTDRGLDLSRDRIVAEALAAPGRTVWGLRNSPRDGTPLLAMAQARRTPFGQDMGILLAALPLRAIAPGLLTLHLEEGGIAVLADAAGTLLFAESLRGLPDRAGQGTSLARALADQKETVLLEPFAGEASLLAVAPVGQYGLSTLVALPRRLAVDAEIGRLRQLVAAIAAAAAFLSTLAALWWTGGIARPLARLADAARAVSGGDLGVRARAAGPAEARDLALAFNAMTEGLAASRDELTQAKRSLENILATMNEAILAVDRQGRVTMLNRAGCAMLGYAPGEAAGRPAASFFPPGDPLCAFLDSAPVQDLLASGGMTGLEKTLLGKEGRTVPVLVSVALLRGPGARVEGVVCLAMDITEHKRADDLARARKAAEAASRAKTEFLAVLSHEMRTPLNIILGILDHLEGMALPPDTRAGLVQALAAGTALHDVIVAMLDYASLEAGRVILRRESFSPRQLAMDLAGRFAAQAKAKGVGLAAHVAPDMPTRLAGDPARLAQALGNLLANAVRFTEQGQAALFLSLVPAARVPGGPRRLLAVVTDTGPGVTDAKLEYVFEPFTQEDARSTRRFGGLGLGLAIARRLVGLMGGTICMDSRPGQGTDVYVSLPVDEDADGDATS</sequence>
<gene>
    <name evidence="12" type="ORF">DFW101_1356</name>
</gene>
<dbReference type="OrthoDB" id="5437363at2"/>
<feature type="domain" description="HAMP" evidence="11">
    <location>
        <begin position="302"/>
        <end position="354"/>
    </location>
</feature>
<dbReference type="CDD" id="cd18774">
    <property type="entry name" value="PDC2_HK_sensor"/>
    <property type="match status" value="1"/>
</dbReference>
<dbReference type="PROSITE" id="PS50109">
    <property type="entry name" value="HIS_KIN"/>
    <property type="match status" value="1"/>
</dbReference>
<feature type="domain" description="Histidine kinase" evidence="8">
    <location>
        <begin position="504"/>
        <end position="728"/>
    </location>
</feature>
<keyword evidence="7" id="KW-1133">Transmembrane helix</keyword>
<dbReference type="PANTHER" id="PTHR43047:SF72">
    <property type="entry name" value="OSMOSENSING HISTIDINE PROTEIN KINASE SLN1"/>
    <property type="match status" value="1"/>
</dbReference>
<dbReference type="InterPro" id="IPR036097">
    <property type="entry name" value="HisK_dim/P_sf"/>
</dbReference>
<comment type="catalytic activity">
    <reaction evidence="1">
        <text>ATP + protein L-histidine = ADP + protein N-phospho-L-histidine.</text>
        <dbReference type="EC" id="2.7.13.3"/>
    </reaction>
</comment>
<dbReference type="NCBIfam" id="TIGR00229">
    <property type="entry name" value="sensory_box"/>
    <property type="match status" value="1"/>
</dbReference>
<feature type="domain" description="PAC" evidence="10">
    <location>
        <begin position="435"/>
        <end position="487"/>
    </location>
</feature>
<evidence type="ECO:0000256" key="7">
    <source>
        <dbReference type="SAM" id="Phobius"/>
    </source>
</evidence>
<dbReference type="GO" id="GO:0006355">
    <property type="term" value="P:regulation of DNA-templated transcription"/>
    <property type="evidence" value="ECO:0007669"/>
    <property type="project" value="InterPro"/>
</dbReference>
<dbReference type="InterPro" id="IPR003660">
    <property type="entry name" value="HAMP_dom"/>
</dbReference>
<dbReference type="PROSITE" id="PS50885">
    <property type="entry name" value="HAMP"/>
    <property type="match status" value="1"/>
</dbReference>
<dbReference type="CDD" id="cd00082">
    <property type="entry name" value="HisKA"/>
    <property type="match status" value="1"/>
</dbReference>
<dbReference type="InterPro" id="IPR036890">
    <property type="entry name" value="HATPase_C_sf"/>
</dbReference>
<accession>G7Q7Q6</accession>
<dbReference type="SUPFAM" id="SSF47384">
    <property type="entry name" value="Homodimeric domain of signal transducing histidine kinase"/>
    <property type="match status" value="1"/>
</dbReference>
<dbReference type="InterPro" id="IPR003661">
    <property type="entry name" value="HisK_dim/P_dom"/>
</dbReference>
<organism evidence="12 13">
    <name type="scientific">Solidesulfovibrio carbinoliphilus subsp. oakridgensis</name>
    <dbReference type="NCBI Taxonomy" id="694327"/>
    <lineage>
        <taxon>Bacteria</taxon>
        <taxon>Pseudomonadati</taxon>
        <taxon>Thermodesulfobacteriota</taxon>
        <taxon>Desulfovibrionia</taxon>
        <taxon>Desulfovibrionales</taxon>
        <taxon>Desulfovibrionaceae</taxon>
        <taxon>Solidesulfovibrio</taxon>
    </lineage>
</organism>
<comment type="subcellular location">
    <subcellularLocation>
        <location evidence="2">Membrane</location>
    </subcellularLocation>
</comment>
<evidence type="ECO:0000313" key="13">
    <source>
        <dbReference type="Proteomes" id="UP000004662"/>
    </source>
</evidence>
<dbReference type="SUPFAM" id="SSF158472">
    <property type="entry name" value="HAMP domain-like"/>
    <property type="match status" value="1"/>
</dbReference>
<dbReference type="InterPro" id="IPR035965">
    <property type="entry name" value="PAS-like_dom_sf"/>
</dbReference>
<dbReference type="PANTHER" id="PTHR43047">
    <property type="entry name" value="TWO-COMPONENT HISTIDINE PROTEIN KINASE"/>
    <property type="match status" value="1"/>
</dbReference>
<dbReference type="PRINTS" id="PR00344">
    <property type="entry name" value="BCTRLSENSOR"/>
</dbReference>
<dbReference type="Pfam" id="PF00989">
    <property type="entry name" value="PAS"/>
    <property type="match status" value="1"/>
</dbReference>
<dbReference type="SMART" id="SM00091">
    <property type="entry name" value="PAS"/>
    <property type="match status" value="1"/>
</dbReference>
<dbReference type="SMART" id="SM00304">
    <property type="entry name" value="HAMP"/>
    <property type="match status" value="1"/>
</dbReference>
<dbReference type="Gene3D" id="1.10.287.130">
    <property type="match status" value="1"/>
</dbReference>
<dbReference type="EMBL" id="CM001368">
    <property type="protein sequence ID" value="EHJ47365.1"/>
    <property type="molecule type" value="Genomic_DNA"/>
</dbReference>
<dbReference type="SUPFAM" id="SSF55785">
    <property type="entry name" value="PYP-like sensor domain (PAS domain)"/>
    <property type="match status" value="1"/>
</dbReference>
<dbReference type="InterPro" id="IPR003594">
    <property type="entry name" value="HATPase_dom"/>
</dbReference>
<dbReference type="HOGENOM" id="CLU_379360_0_0_7"/>
<dbReference type="AlphaFoldDB" id="G7Q7Q6"/>
<evidence type="ECO:0000256" key="6">
    <source>
        <dbReference type="ARBA" id="ARBA00022777"/>
    </source>
</evidence>
<evidence type="ECO:0000259" key="9">
    <source>
        <dbReference type="PROSITE" id="PS50112"/>
    </source>
</evidence>
<evidence type="ECO:0000256" key="2">
    <source>
        <dbReference type="ARBA" id="ARBA00004370"/>
    </source>
</evidence>
<evidence type="ECO:0000313" key="12">
    <source>
        <dbReference type="EMBL" id="EHJ47365.1"/>
    </source>
</evidence>
<proteinExistence type="predicted"/>
<keyword evidence="5" id="KW-0808">Transferase</keyword>
<evidence type="ECO:0000256" key="4">
    <source>
        <dbReference type="ARBA" id="ARBA00022553"/>
    </source>
</evidence>
<reference evidence="13" key="1">
    <citation type="journal article" date="2015" name="Genome Announc.">
        <title>High-Quality Draft Genome Sequence of Desulfovibrio carbinoliphilus FW-101-2B, an Organic Acid-Oxidizing Sulfate-Reducing Bacterium Isolated from Uranium(VI)-Contaminated Groundwater.</title>
        <authorList>
            <person name="Ramsay B.D."/>
            <person name="Hwang C."/>
            <person name="Woo H.L."/>
            <person name="Carroll S.L."/>
            <person name="Lucas S."/>
            <person name="Han J."/>
            <person name="Lapidus A.L."/>
            <person name="Cheng J.F."/>
            <person name="Goodwin L.A."/>
            <person name="Pitluck S."/>
            <person name="Peters L."/>
            <person name="Chertkov O."/>
            <person name="Held B."/>
            <person name="Detter J.C."/>
            <person name="Han C.S."/>
            <person name="Tapia R."/>
            <person name="Land M.L."/>
            <person name="Hauser L.J."/>
            <person name="Kyrpides N.C."/>
            <person name="Ivanova N.N."/>
            <person name="Mikhailova N."/>
            <person name="Pagani I."/>
            <person name="Woyke T."/>
            <person name="Arkin A.P."/>
            <person name="Dehal P."/>
            <person name="Chivian D."/>
            <person name="Criddle C.S."/>
            <person name="Wu W."/>
            <person name="Chakraborty R."/>
            <person name="Hazen T.C."/>
            <person name="Fields M.W."/>
        </authorList>
    </citation>
    <scope>NUCLEOTIDE SEQUENCE [LARGE SCALE GENOMIC DNA]</scope>
    <source>
        <strain evidence="13">FW-101-2B</strain>
    </source>
</reference>
<protein>
    <recommendedName>
        <fullName evidence="3">histidine kinase</fullName>
        <ecNumber evidence="3">2.7.13.3</ecNumber>
    </recommendedName>
</protein>
<evidence type="ECO:0000259" key="10">
    <source>
        <dbReference type="PROSITE" id="PS50113"/>
    </source>
</evidence>
<dbReference type="InterPro" id="IPR005467">
    <property type="entry name" value="His_kinase_dom"/>
</dbReference>
<dbReference type="InterPro" id="IPR004358">
    <property type="entry name" value="Sig_transdc_His_kin-like_C"/>
</dbReference>
<keyword evidence="4" id="KW-0597">Phosphoprotein</keyword>
<evidence type="ECO:0000256" key="5">
    <source>
        <dbReference type="ARBA" id="ARBA00022679"/>
    </source>
</evidence>
<dbReference type="CDD" id="cd00130">
    <property type="entry name" value="PAS"/>
    <property type="match status" value="1"/>
</dbReference>
<dbReference type="STRING" id="694327.DFW101_1356"/>
<dbReference type="Proteomes" id="UP000004662">
    <property type="component" value="Chromosome"/>
</dbReference>
<evidence type="ECO:0000256" key="3">
    <source>
        <dbReference type="ARBA" id="ARBA00012438"/>
    </source>
</evidence>
<dbReference type="GO" id="GO:0009927">
    <property type="term" value="F:histidine phosphotransfer kinase activity"/>
    <property type="evidence" value="ECO:0007669"/>
    <property type="project" value="TreeGrafter"/>
</dbReference>
<feature type="domain" description="PAS" evidence="9">
    <location>
        <begin position="359"/>
        <end position="414"/>
    </location>
</feature>
<dbReference type="EC" id="2.7.13.3" evidence="3"/>